<proteinExistence type="predicted"/>
<feature type="transmembrane region" description="Helical" evidence="1">
    <location>
        <begin position="20"/>
        <end position="40"/>
    </location>
</feature>
<protein>
    <submittedName>
        <fullName evidence="3">Diguanylate cyclase</fullName>
    </submittedName>
</protein>
<dbReference type="AlphaFoldDB" id="A0A7X3LFY8"/>
<dbReference type="FunFam" id="3.30.70.270:FF:000001">
    <property type="entry name" value="Diguanylate cyclase domain protein"/>
    <property type="match status" value="1"/>
</dbReference>
<feature type="transmembrane region" description="Helical" evidence="1">
    <location>
        <begin position="156"/>
        <end position="175"/>
    </location>
</feature>
<dbReference type="SUPFAM" id="SSF55073">
    <property type="entry name" value="Nucleotide cyclase"/>
    <property type="match status" value="1"/>
</dbReference>
<dbReference type="Pfam" id="PF00990">
    <property type="entry name" value="GGDEF"/>
    <property type="match status" value="1"/>
</dbReference>
<reference evidence="3 4" key="1">
    <citation type="submission" date="2019-12" db="EMBL/GenBank/DDBJ databases">
        <title>Paenibacillus sp. nov., an endophytic bacterium isolated from the stem of Dendrobium.</title>
        <authorList>
            <person name="Zhao R."/>
        </authorList>
    </citation>
    <scope>NUCLEOTIDE SEQUENCE [LARGE SCALE GENOMIC DNA]</scope>
    <source>
        <strain evidence="3 4">HJL G12</strain>
    </source>
</reference>
<keyword evidence="1" id="KW-0472">Membrane</keyword>
<evidence type="ECO:0000313" key="4">
    <source>
        <dbReference type="Proteomes" id="UP000460318"/>
    </source>
</evidence>
<dbReference type="InterPro" id="IPR000160">
    <property type="entry name" value="GGDEF_dom"/>
</dbReference>
<dbReference type="GO" id="GO:0043709">
    <property type="term" value="P:cell adhesion involved in single-species biofilm formation"/>
    <property type="evidence" value="ECO:0007669"/>
    <property type="project" value="TreeGrafter"/>
</dbReference>
<dbReference type="EMBL" id="WUBI01000001">
    <property type="protein sequence ID" value="MWV44181.1"/>
    <property type="molecule type" value="Genomic_DNA"/>
</dbReference>
<dbReference type="Gene3D" id="3.30.70.270">
    <property type="match status" value="1"/>
</dbReference>
<dbReference type="GO" id="GO:0005886">
    <property type="term" value="C:plasma membrane"/>
    <property type="evidence" value="ECO:0007669"/>
    <property type="project" value="TreeGrafter"/>
</dbReference>
<dbReference type="GO" id="GO:1902201">
    <property type="term" value="P:negative regulation of bacterial-type flagellum-dependent cell motility"/>
    <property type="evidence" value="ECO:0007669"/>
    <property type="project" value="TreeGrafter"/>
</dbReference>
<dbReference type="CDD" id="cd01949">
    <property type="entry name" value="GGDEF"/>
    <property type="match status" value="1"/>
</dbReference>
<dbReference type="GO" id="GO:0052621">
    <property type="term" value="F:diguanylate cyclase activity"/>
    <property type="evidence" value="ECO:0007669"/>
    <property type="project" value="TreeGrafter"/>
</dbReference>
<dbReference type="PANTHER" id="PTHR45138:SF9">
    <property type="entry name" value="DIGUANYLATE CYCLASE DGCM-RELATED"/>
    <property type="match status" value="1"/>
</dbReference>
<dbReference type="InterPro" id="IPR043128">
    <property type="entry name" value="Rev_trsase/Diguanyl_cyclase"/>
</dbReference>
<keyword evidence="1" id="KW-0812">Transmembrane</keyword>
<sequence length="380" mass="43004">MDRKNMMLEDRWHRKILNAYWIVMLMFLAAQAVFLLSGGVLPNTVGMDKDSWLRLAGLNGLTMLILLSTEVWLRYGPKHQKKAIAGCGFLVSYMFYFIIEPTADGAQMALLLPVLISIVYFDRKMLYGFGIFTILAYGLIYFMMEQPWYQKPVPEFIQVESVFIVSLIIGSTILVRVKEFISYLNSVMKSEQQLLVEKTISDKLLKMDALTSLYNHKTFHEYLDALLEHSEKYHLPLQLAIIDIDGFKKVNDTYGHWVGDLVLKQVASTITSIMMPNDFAARYGGEEFAVIFADKTLAEAQAITEELRKGISIVEHSNMKGRAVTVSIGLCDYHPGDDKESLFRKADSALYHAKRTGKNKVVTASDAMFADSLESKVASI</sequence>
<dbReference type="InterPro" id="IPR050469">
    <property type="entry name" value="Diguanylate_Cyclase"/>
</dbReference>
<dbReference type="SMART" id="SM00267">
    <property type="entry name" value="GGDEF"/>
    <property type="match status" value="1"/>
</dbReference>
<comment type="caution">
    <text evidence="3">The sequence shown here is derived from an EMBL/GenBank/DDBJ whole genome shotgun (WGS) entry which is preliminary data.</text>
</comment>
<evidence type="ECO:0000259" key="2">
    <source>
        <dbReference type="PROSITE" id="PS50887"/>
    </source>
</evidence>
<dbReference type="RefSeq" id="WP_160497623.1">
    <property type="nucleotide sequence ID" value="NZ_WUBI01000001.1"/>
</dbReference>
<feature type="transmembrane region" description="Helical" evidence="1">
    <location>
        <begin position="83"/>
        <end position="99"/>
    </location>
</feature>
<feature type="domain" description="GGDEF" evidence="2">
    <location>
        <begin position="235"/>
        <end position="366"/>
    </location>
</feature>
<dbReference type="PANTHER" id="PTHR45138">
    <property type="entry name" value="REGULATORY COMPONENTS OF SENSORY TRANSDUCTION SYSTEM"/>
    <property type="match status" value="1"/>
</dbReference>
<dbReference type="NCBIfam" id="TIGR00254">
    <property type="entry name" value="GGDEF"/>
    <property type="match status" value="1"/>
</dbReference>
<keyword evidence="1" id="KW-1133">Transmembrane helix</keyword>
<accession>A0A7X3LFY8</accession>
<dbReference type="PROSITE" id="PS50887">
    <property type="entry name" value="GGDEF"/>
    <property type="match status" value="1"/>
</dbReference>
<feature type="transmembrane region" description="Helical" evidence="1">
    <location>
        <begin position="126"/>
        <end position="144"/>
    </location>
</feature>
<dbReference type="Proteomes" id="UP000460318">
    <property type="component" value="Unassembled WGS sequence"/>
</dbReference>
<feature type="transmembrane region" description="Helical" evidence="1">
    <location>
        <begin position="105"/>
        <end position="121"/>
    </location>
</feature>
<name>A0A7X3LFY8_9BACL</name>
<dbReference type="InterPro" id="IPR029787">
    <property type="entry name" value="Nucleotide_cyclase"/>
</dbReference>
<gene>
    <name evidence="3" type="ORF">GRF59_11105</name>
</gene>
<evidence type="ECO:0000256" key="1">
    <source>
        <dbReference type="SAM" id="Phobius"/>
    </source>
</evidence>
<evidence type="ECO:0000313" key="3">
    <source>
        <dbReference type="EMBL" id="MWV44181.1"/>
    </source>
</evidence>
<organism evidence="3 4">
    <name type="scientific">Paenibacillus dendrobii</name>
    <dbReference type="NCBI Taxonomy" id="2691084"/>
    <lineage>
        <taxon>Bacteria</taxon>
        <taxon>Bacillati</taxon>
        <taxon>Bacillota</taxon>
        <taxon>Bacilli</taxon>
        <taxon>Bacillales</taxon>
        <taxon>Paenibacillaceae</taxon>
        <taxon>Paenibacillus</taxon>
    </lineage>
</organism>
<feature type="transmembrane region" description="Helical" evidence="1">
    <location>
        <begin position="52"/>
        <end position="71"/>
    </location>
</feature>
<keyword evidence="4" id="KW-1185">Reference proteome</keyword>